<evidence type="ECO:0000256" key="4">
    <source>
        <dbReference type="PIRSR" id="PIRSR603782-2"/>
    </source>
</evidence>
<evidence type="ECO:0000256" key="2">
    <source>
        <dbReference type="ARBA" id="ARBA00023008"/>
    </source>
</evidence>
<accession>A0A927BC86</accession>
<proteinExistence type="inferred from homology"/>
<dbReference type="AlphaFoldDB" id="A0A927BC86"/>
<keyword evidence="4" id="KW-1015">Disulfide bond</keyword>
<keyword evidence="2 3" id="KW-0186">Copper</keyword>
<feature type="chain" id="PRO_5037346773" evidence="5">
    <location>
        <begin position="21"/>
        <end position="229"/>
    </location>
</feature>
<feature type="disulfide bond" description="Redox-active" evidence="4">
    <location>
        <begin position="82"/>
        <end position="86"/>
    </location>
</feature>
<evidence type="ECO:0000313" key="8">
    <source>
        <dbReference type="Proteomes" id="UP000612233"/>
    </source>
</evidence>
<feature type="binding site" evidence="3">
    <location>
        <position position="86"/>
    </location>
    <ligand>
        <name>Cu cation</name>
        <dbReference type="ChEBI" id="CHEBI:23378"/>
    </ligand>
</feature>
<dbReference type="InterPro" id="IPR003782">
    <property type="entry name" value="SCO1/SenC"/>
</dbReference>
<comment type="caution">
    <text evidence="7">The sequence shown here is derived from an EMBL/GenBank/DDBJ whole genome shotgun (WGS) entry which is preliminary data.</text>
</comment>
<keyword evidence="8" id="KW-1185">Reference proteome</keyword>
<organism evidence="7 8">
    <name type="scientific">Hymenobacter montanus</name>
    <dbReference type="NCBI Taxonomy" id="2771359"/>
    <lineage>
        <taxon>Bacteria</taxon>
        <taxon>Pseudomonadati</taxon>
        <taxon>Bacteroidota</taxon>
        <taxon>Cytophagia</taxon>
        <taxon>Cytophagales</taxon>
        <taxon>Hymenobacteraceae</taxon>
        <taxon>Hymenobacter</taxon>
    </lineage>
</organism>
<reference evidence="7" key="1">
    <citation type="submission" date="2020-09" db="EMBL/GenBank/DDBJ databases">
        <authorList>
            <person name="Kim M.K."/>
        </authorList>
    </citation>
    <scope>NUCLEOTIDE SEQUENCE</scope>
    <source>
        <strain evidence="7">BT664</strain>
    </source>
</reference>
<keyword evidence="5" id="KW-0732">Signal</keyword>
<dbReference type="Proteomes" id="UP000612233">
    <property type="component" value="Unassembled WGS sequence"/>
</dbReference>
<dbReference type="Gene3D" id="3.40.30.10">
    <property type="entry name" value="Glutaredoxin"/>
    <property type="match status" value="1"/>
</dbReference>
<feature type="binding site" evidence="3">
    <location>
        <position position="82"/>
    </location>
    <ligand>
        <name>Cu cation</name>
        <dbReference type="ChEBI" id="CHEBI:23378"/>
    </ligand>
</feature>
<dbReference type="InterPro" id="IPR013766">
    <property type="entry name" value="Thioredoxin_domain"/>
</dbReference>
<dbReference type="Pfam" id="PF02630">
    <property type="entry name" value="SCO1-SenC"/>
    <property type="match status" value="1"/>
</dbReference>
<name>A0A927BC86_9BACT</name>
<evidence type="ECO:0000313" key="7">
    <source>
        <dbReference type="EMBL" id="MBD2768111.1"/>
    </source>
</evidence>
<dbReference type="GO" id="GO:0046872">
    <property type="term" value="F:metal ion binding"/>
    <property type="evidence" value="ECO:0007669"/>
    <property type="project" value="UniProtKB-KW"/>
</dbReference>
<dbReference type="PROSITE" id="PS51257">
    <property type="entry name" value="PROKAR_LIPOPROTEIN"/>
    <property type="match status" value="1"/>
</dbReference>
<dbReference type="InterPro" id="IPR036249">
    <property type="entry name" value="Thioredoxin-like_sf"/>
</dbReference>
<dbReference type="CDD" id="cd02968">
    <property type="entry name" value="SCO"/>
    <property type="match status" value="1"/>
</dbReference>
<dbReference type="PROSITE" id="PS51352">
    <property type="entry name" value="THIOREDOXIN_2"/>
    <property type="match status" value="1"/>
</dbReference>
<comment type="similarity">
    <text evidence="1">Belongs to the SCO1/2 family.</text>
</comment>
<keyword evidence="3" id="KW-0479">Metal-binding</keyword>
<dbReference type="SUPFAM" id="SSF52833">
    <property type="entry name" value="Thioredoxin-like"/>
    <property type="match status" value="1"/>
</dbReference>
<dbReference type="PANTHER" id="PTHR12151">
    <property type="entry name" value="ELECTRON TRANSPORT PROTIN SCO1/SENC FAMILY MEMBER"/>
    <property type="match status" value="1"/>
</dbReference>
<feature type="signal peptide" evidence="5">
    <location>
        <begin position="1"/>
        <end position="20"/>
    </location>
</feature>
<evidence type="ECO:0000256" key="3">
    <source>
        <dbReference type="PIRSR" id="PIRSR603782-1"/>
    </source>
</evidence>
<dbReference type="EMBL" id="JACXAD010000008">
    <property type="protein sequence ID" value="MBD2768111.1"/>
    <property type="molecule type" value="Genomic_DNA"/>
</dbReference>
<feature type="domain" description="Thioredoxin" evidence="6">
    <location>
        <begin position="44"/>
        <end position="212"/>
    </location>
</feature>
<protein>
    <submittedName>
        <fullName evidence="7">SCO family protein</fullName>
    </submittedName>
</protein>
<evidence type="ECO:0000256" key="5">
    <source>
        <dbReference type="SAM" id="SignalP"/>
    </source>
</evidence>
<dbReference type="RefSeq" id="WP_191004925.1">
    <property type="nucleotide sequence ID" value="NZ_JACXAD010000008.1"/>
</dbReference>
<gene>
    <name evidence="7" type="ORF">IC235_09435</name>
</gene>
<evidence type="ECO:0000256" key="1">
    <source>
        <dbReference type="ARBA" id="ARBA00010996"/>
    </source>
</evidence>
<evidence type="ECO:0000259" key="6">
    <source>
        <dbReference type="PROSITE" id="PS51352"/>
    </source>
</evidence>
<dbReference type="PANTHER" id="PTHR12151:SF25">
    <property type="entry name" value="LINALOOL DEHYDRATASE_ISOMERASE DOMAIN-CONTAINING PROTEIN"/>
    <property type="match status" value="1"/>
</dbReference>
<sequence>MFQRLFAVPALVALLFSACSSPEVRLPILGEREVHPRADGGPADTVFATVPAFRLTDQAGQVITNKTLAGRAYVADFFFATCPGICPKMQGEMLKVYTQFAKDPRVVFLSHTIDPAHDTLPILRDYAQRLGITDATRWHFATTGAHGEPTAKDTVFQLAHAYFTAALPDKQAPGGFAHNGTFALVDDQGHIRGLYDSLNAAEVARLLAELPILLAEIDTRKAQPVAQNQ</sequence>
<feature type="binding site" evidence="3">
    <location>
        <position position="178"/>
    </location>
    <ligand>
        <name>Cu cation</name>
        <dbReference type="ChEBI" id="CHEBI:23378"/>
    </ligand>
</feature>